<dbReference type="InterPro" id="IPR045841">
    <property type="entry name" value="E3_UBR4_N"/>
</dbReference>
<dbReference type="EMBL" id="CM000361">
    <property type="protein sequence ID" value="EDX04168.1"/>
    <property type="molecule type" value="Genomic_DNA"/>
</dbReference>
<dbReference type="GO" id="GO:0032436">
    <property type="term" value="P:positive regulation of proteasomal ubiquitin-dependent protein catabolic process"/>
    <property type="evidence" value="ECO:0007669"/>
    <property type="project" value="EnsemblMetazoa"/>
</dbReference>
<feature type="compositionally biased region" description="Low complexity" evidence="1">
    <location>
        <begin position="417"/>
        <end position="437"/>
    </location>
</feature>
<dbReference type="GO" id="GO:0005516">
    <property type="term" value="F:calmodulin binding"/>
    <property type="evidence" value="ECO:0007669"/>
    <property type="project" value="EnsemblMetazoa"/>
</dbReference>
<reference evidence="3 4" key="1">
    <citation type="journal article" date="2007" name="Nature">
        <title>Evolution of genes and genomes on the Drosophila phylogeny.</title>
        <authorList>
            <consortium name="Drosophila 12 Genomes Consortium"/>
            <person name="Clark A.G."/>
            <person name="Eisen M.B."/>
            <person name="Smith D.R."/>
            <person name="Bergman C.M."/>
            <person name="Oliver B."/>
            <person name="Markow T.A."/>
            <person name="Kaufman T.C."/>
            <person name="Kellis M."/>
            <person name="Gelbart W."/>
            <person name="Iyer V.N."/>
            <person name="Pollard D.A."/>
            <person name="Sackton T.B."/>
            <person name="Larracuente A.M."/>
            <person name="Singh N.D."/>
            <person name="Abad J.P."/>
            <person name="Abt D.N."/>
            <person name="Adryan B."/>
            <person name="Aguade M."/>
            <person name="Akashi H."/>
            <person name="Anderson W.W."/>
            <person name="Aquadro C.F."/>
            <person name="Ardell D.H."/>
            <person name="Arguello R."/>
            <person name="Artieri C.G."/>
            <person name="Barbash D.A."/>
            <person name="Barker D."/>
            <person name="Barsanti P."/>
            <person name="Batterham P."/>
            <person name="Batzoglou S."/>
            <person name="Begun D."/>
            <person name="Bhutkar A."/>
            <person name="Blanco E."/>
            <person name="Bosak S.A."/>
            <person name="Bradley R.K."/>
            <person name="Brand A.D."/>
            <person name="Brent M.R."/>
            <person name="Brooks A.N."/>
            <person name="Brown R.H."/>
            <person name="Butlin R.K."/>
            <person name="Caggese C."/>
            <person name="Calvi B.R."/>
            <person name="Bernardo de Carvalho A."/>
            <person name="Caspi A."/>
            <person name="Castrezana S."/>
            <person name="Celniker S.E."/>
            <person name="Chang J.L."/>
            <person name="Chapple C."/>
            <person name="Chatterji S."/>
            <person name="Chinwalla A."/>
            <person name="Civetta A."/>
            <person name="Clifton S.W."/>
            <person name="Comeron J.M."/>
            <person name="Costello J.C."/>
            <person name="Coyne J.A."/>
            <person name="Daub J."/>
            <person name="David R.G."/>
            <person name="Delcher A.L."/>
            <person name="Delehaunty K."/>
            <person name="Do C.B."/>
            <person name="Ebling H."/>
            <person name="Edwards K."/>
            <person name="Eickbush T."/>
            <person name="Evans J.D."/>
            <person name="Filipski A."/>
            <person name="Findeiss S."/>
            <person name="Freyhult E."/>
            <person name="Fulton L."/>
            <person name="Fulton R."/>
            <person name="Garcia A.C."/>
            <person name="Gardiner A."/>
            <person name="Garfield D.A."/>
            <person name="Garvin B.E."/>
            <person name="Gibson G."/>
            <person name="Gilbert D."/>
            <person name="Gnerre S."/>
            <person name="Godfrey J."/>
            <person name="Good R."/>
            <person name="Gotea V."/>
            <person name="Gravely B."/>
            <person name="Greenberg A.J."/>
            <person name="Griffiths-Jones S."/>
            <person name="Gross S."/>
            <person name="Guigo R."/>
            <person name="Gustafson E.A."/>
            <person name="Haerty W."/>
            <person name="Hahn M.W."/>
            <person name="Halligan D.L."/>
            <person name="Halpern A.L."/>
            <person name="Halter G.M."/>
            <person name="Han M.V."/>
            <person name="Heger A."/>
            <person name="Hillier L."/>
            <person name="Hinrichs A.S."/>
            <person name="Holmes I."/>
            <person name="Hoskins R.A."/>
            <person name="Hubisz M.J."/>
            <person name="Hultmark D."/>
            <person name="Huntley M.A."/>
            <person name="Jaffe D.B."/>
            <person name="Jagadeeshan S."/>
            <person name="Jeck W.R."/>
            <person name="Johnson J."/>
            <person name="Jones C.D."/>
            <person name="Jordan W.C."/>
            <person name="Karpen G.H."/>
            <person name="Kataoka E."/>
            <person name="Keightley P.D."/>
            <person name="Kheradpour P."/>
            <person name="Kirkness E.F."/>
            <person name="Koerich L.B."/>
            <person name="Kristiansen K."/>
            <person name="Kudrna D."/>
            <person name="Kulathinal R.J."/>
            <person name="Kumar S."/>
            <person name="Kwok R."/>
            <person name="Lander E."/>
            <person name="Langley C.H."/>
            <person name="Lapoint R."/>
            <person name="Lazzaro B.P."/>
            <person name="Lee S.J."/>
            <person name="Levesque L."/>
            <person name="Li R."/>
            <person name="Lin C.F."/>
            <person name="Lin M.F."/>
            <person name="Lindblad-Toh K."/>
            <person name="Llopart A."/>
            <person name="Long M."/>
            <person name="Low L."/>
            <person name="Lozovsky E."/>
            <person name="Lu J."/>
            <person name="Luo M."/>
            <person name="Machado C.A."/>
            <person name="Makalowski W."/>
            <person name="Marzo M."/>
            <person name="Matsuda M."/>
            <person name="Matzkin L."/>
            <person name="McAllister B."/>
            <person name="McBride C.S."/>
            <person name="McKernan B."/>
            <person name="McKernan K."/>
            <person name="Mendez-Lago M."/>
            <person name="Minx P."/>
            <person name="Mollenhauer M.U."/>
            <person name="Montooth K."/>
            <person name="Mount S.M."/>
            <person name="Mu X."/>
            <person name="Myers E."/>
            <person name="Negre B."/>
            <person name="Newfeld S."/>
            <person name="Nielsen R."/>
            <person name="Noor M.A."/>
            <person name="O'Grady P."/>
            <person name="Pachter L."/>
            <person name="Papaceit M."/>
            <person name="Parisi M.J."/>
            <person name="Parisi M."/>
            <person name="Parts L."/>
            <person name="Pedersen J.S."/>
            <person name="Pesole G."/>
            <person name="Phillippy A.M."/>
            <person name="Ponting C.P."/>
            <person name="Pop M."/>
            <person name="Porcelli D."/>
            <person name="Powell J.R."/>
            <person name="Prohaska S."/>
            <person name="Pruitt K."/>
            <person name="Puig M."/>
            <person name="Quesneville H."/>
            <person name="Ram K.R."/>
            <person name="Rand D."/>
            <person name="Rasmussen M.D."/>
            <person name="Reed L.K."/>
            <person name="Reenan R."/>
            <person name="Reily A."/>
            <person name="Remington K.A."/>
            <person name="Rieger T.T."/>
            <person name="Ritchie M.G."/>
            <person name="Robin C."/>
            <person name="Rogers Y.H."/>
            <person name="Rohde C."/>
            <person name="Rozas J."/>
            <person name="Rubenfield M.J."/>
            <person name="Ruiz A."/>
            <person name="Russo S."/>
            <person name="Salzberg S.L."/>
            <person name="Sanchez-Gracia A."/>
            <person name="Saranga D.J."/>
            <person name="Sato H."/>
            <person name="Schaeffer S.W."/>
            <person name="Schatz M.C."/>
            <person name="Schlenke T."/>
            <person name="Schwartz R."/>
            <person name="Segarra C."/>
            <person name="Singh R.S."/>
            <person name="Sirot L."/>
            <person name="Sirota M."/>
            <person name="Sisneros N.B."/>
            <person name="Smith C.D."/>
            <person name="Smith T.F."/>
            <person name="Spieth J."/>
            <person name="Stage D.E."/>
            <person name="Stark A."/>
            <person name="Stephan W."/>
            <person name="Strausberg R.L."/>
            <person name="Strempel S."/>
            <person name="Sturgill D."/>
            <person name="Sutton G."/>
            <person name="Sutton G.G."/>
            <person name="Tao W."/>
            <person name="Teichmann S."/>
            <person name="Tobari Y.N."/>
            <person name="Tomimura Y."/>
            <person name="Tsolas J.M."/>
            <person name="Valente V.L."/>
            <person name="Venter E."/>
            <person name="Venter J.C."/>
            <person name="Vicario S."/>
            <person name="Vieira F.G."/>
            <person name="Vilella A.J."/>
            <person name="Villasante A."/>
            <person name="Walenz B."/>
            <person name="Wang J."/>
            <person name="Wasserman M."/>
            <person name="Watts T."/>
            <person name="Wilson D."/>
            <person name="Wilson R.K."/>
            <person name="Wing R.A."/>
            <person name="Wolfner M.F."/>
            <person name="Wong A."/>
            <person name="Wong G.K."/>
            <person name="Wu C.I."/>
            <person name="Wu G."/>
            <person name="Yamamoto D."/>
            <person name="Yang H.P."/>
            <person name="Yang S.P."/>
            <person name="Yorke J.A."/>
            <person name="Yoshida K."/>
            <person name="Zdobnov E."/>
            <person name="Zhang P."/>
            <person name="Zhang Y."/>
            <person name="Zimin A.V."/>
            <person name="Baldwin J."/>
            <person name="Abdouelleil A."/>
            <person name="Abdulkadir J."/>
            <person name="Abebe A."/>
            <person name="Abera B."/>
            <person name="Abreu J."/>
            <person name="Acer S.C."/>
            <person name="Aftuck L."/>
            <person name="Alexander A."/>
            <person name="An P."/>
            <person name="Anderson E."/>
            <person name="Anderson S."/>
            <person name="Arachi H."/>
            <person name="Azer M."/>
            <person name="Bachantsang P."/>
            <person name="Barry A."/>
            <person name="Bayul T."/>
            <person name="Berlin A."/>
            <person name="Bessette D."/>
            <person name="Bloom T."/>
            <person name="Blye J."/>
            <person name="Boguslavskiy L."/>
            <person name="Bonnet C."/>
            <person name="Boukhgalter B."/>
            <person name="Bourzgui I."/>
            <person name="Brown A."/>
            <person name="Cahill P."/>
            <person name="Channer S."/>
            <person name="Cheshatsang Y."/>
            <person name="Chuda L."/>
            <person name="Citroen M."/>
            <person name="Collymore A."/>
            <person name="Cooke P."/>
            <person name="Costello M."/>
            <person name="D'Aco K."/>
            <person name="Daza R."/>
            <person name="De Haan G."/>
            <person name="DeGray S."/>
            <person name="DeMaso C."/>
            <person name="Dhargay N."/>
            <person name="Dooley K."/>
            <person name="Dooley E."/>
            <person name="Doricent M."/>
            <person name="Dorje P."/>
            <person name="Dorjee K."/>
            <person name="Dupes A."/>
            <person name="Elong R."/>
            <person name="Falk J."/>
            <person name="Farina A."/>
            <person name="Faro S."/>
            <person name="Ferguson D."/>
            <person name="Fisher S."/>
            <person name="Foley C.D."/>
            <person name="Franke A."/>
            <person name="Friedrich D."/>
            <person name="Gadbois L."/>
            <person name="Gearin G."/>
            <person name="Gearin C.R."/>
            <person name="Giannoukos G."/>
            <person name="Goode T."/>
            <person name="Graham J."/>
            <person name="Grandbois E."/>
            <person name="Grewal S."/>
            <person name="Gyaltsen K."/>
            <person name="Hafez N."/>
            <person name="Hagos B."/>
            <person name="Hall J."/>
            <person name="Henson C."/>
            <person name="Hollinger A."/>
            <person name="Honan T."/>
            <person name="Huard M.D."/>
            <person name="Hughes L."/>
            <person name="Hurhula B."/>
            <person name="Husby M.E."/>
            <person name="Kamat A."/>
            <person name="Kanga B."/>
            <person name="Kashin S."/>
            <person name="Khazanovich D."/>
            <person name="Kisner P."/>
            <person name="Lance K."/>
            <person name="Lara M."/>
            <person name="Lee W."/>
            <person name="Lennon N."/>
            <person name="Letendre F."/>
            <person name="LeVine R."/>
            <person name="Lipovsky A."/>
            <person name="Liu X."/>
            <person name="Liu J."/>
            <person name="Liu S."/>
            <person name="Lokyitsang T."/>
            <person name="Lokyitsang Y."/>
            <person name="Lubonja R."/>
            <person name="Lui A."/>
            <person name="MacDonald P."/>
            <person name="Magnisalis V."/>
            <person name="Maru K."/>
            <person name="Matthews C."/>
            <person name="McCusker W."/>
            <person name="McDonough S."/>
            <person name="Mehta T."/>
            <person name="Meldrim J."/>
            <person name="Meneus L."/>
            <person name="Mihai O."/>
            <person name="Mihalev A."/>
            <person name="Mihova T."/>
            <person name="Mittelman R."/>
            <person name="Mlenga V."/>
            <person name="Montmayeur A."/>
            <person name="Mulrain L."/>
            <person name="Navidi A."/>
            <person name="Naylor J."/>
            <person name="Negash T."/>
            <person name="Nguyen T."/>
            <person name="Nguyen N."/>
            <person name="Nicol R."/>
            <person name="Norbu C."/>
            <person name="Norbu N."/>
            <person name="Novod N."/>
            <person name="O'Neill B."/>
            <person name="Osman S."/>
            <person name="Markiewicz E."/>
            <person name="Oyono O.L."/>
            <person name="Patti C."/>
            <person name="Phunkhang P."/>
            <person name="Pierre F."/>
            <person name="Priest M."/>
            <person name="Raghuraman S."/>
            <person name="Rege F."/>
            <person name="Reyes R."/>
            <person name="Rise C."/>
            <person name="Rogov P."/>
            <person name="Ross K."/>
            <person name="Ryan E."/>
            <person name="Settipalli S."/>
            <person name="Shea T."/>
            <person name="Sherpa N."/>
            <person name="Shi L."/>
            <person name="Shih D."/>
            <person name="Sparrow T."/>
            <person name="Spaulding J."/>
            <person name="Stalker J."/>
            <person name="Stange-Thomann N."/>
            <person name="Stavropoulos S."/>
            <person name="Stone C."/>
            <person name="Strader C."/>
            <person name="Tesfaye S."/>
            <person name="Thomson T."/>
            <person name="Thoulutsang Y."/>
            <person name="Thoulutsang D."/>
            <person name="Topham K."/>
            <person name="Topping I."/>
            <person name="Tsamla T."/>
            <person name="Vassiliev H."/>
            <person name="Vo A."/>
            <person name="Wangchuk T."/>
            <person name="Wangdi T."/>
            <person name="Weiand M."/>
            <person name="Wilkinson J."/>
            <person name="Wilson A."/>
            <person name="Yadav S."/>
            <person name="Young G."/>
            <person name="Yu Q."/>
            <person name="Zembek L."/>
            <person name="Zhong D."/>
            <person name="Zimmer A."/>
            <person name="Zwirko Z."/>
            <person name="Jaffe D.B."/>
            <person name="Alvarez P."/>
            <person name="Brockman W."/>
            <person name="Butler J."/>
            <person name="Chin C."/>
            <person name="Gnerre S."/>
            <person name="Grabherr M."/>
            <person name="Kleber M."/>
            <person name="Mauceli E."/>
            <person name="MacCallum I."/>
        </authorList>
    </citation>
    <scope>NUCLEOTIDE SEQUENCE [LARGE SCALE GENOMIC DNA]</scope>
    <source>
        <strain evidence="4">white501</strain>
    </source>
</reference>
<feature type="compositionally biased region" description="Low complexity" evidence="1">
    <location>
        <begin position="331"/>
        <end position="340"/>
    </location>
</feature>
<dbReference type="GO" id="GO:2000020">
    <property type="term" value="P:positive regulation of male gonad development"/>
    <property type="evidence" value="ECO:0007669"/>
    <property type="project" value="EnsemblMetazoa"/>
</dbReference>
<dbReference type="GO" id="GO:0043186">
    <property type="term" value="C:P granule"/>
    <property type="evidence" value="ECO:0007669"/>
    <property type="project" value="EnsemblMetazoa"/>
</dbReference>
<feature type="region of interest" description="Disordered" evidence="1">
    <location>
        <begin position="144"/>
        <end position="177"/>
    </location>
</feature>
<dbReference type="GO" id="GO:0070373">
    <property type="term" value="P:negative regulation of ERK1 and ERK2 cascade"/>
    <property type="evidence" value="ECO:0007669"/>
    <property type="project" value="EnsemblMetazoa"/>
</dbReference>
<feature type="domain" description="E3 ubiquitin-protein ligase UBR4 N-terminal" evidence="2">
    <location>
        <begin position="618"/>
        <end position="914"/>
    </location>
</feature>
<evidence type="ECO:0000259" key="2">
    <source>
        <dbReference type="Pfam" id="PF19423"/>
    </source>
</evidence>
<dbReference type="PANTHER" id="PTHR21725:SF1">
    <property type="entry name" value="E3 UBIQUITIN-PROTEIN LIGASE UBR4"/>
    <property type="match status" value="1"/>
</dbReference>
<feature type="region of interest" description="Disordered" evidence="1">
    <location>
        <begin position="589"/>
        <end position="623"/>
    </location>
</feature>
<dbReference type="HOGENOM" id="CLU_259222_0_0_1"/>
<feature type="compositionally biased region" description="Polar residues" evidence="1">
    <location>
        <begin position="974"/>
        <end position="993"/>
    </location>
</feature>
<sequence length="1329" mass="147760">MSAHSGGTDWNSVVKALLLNRTGALNKNEVVNLLKAITRCEHDFFEEESNFTQFYTAFAALAADKLMQIKTICQTQICQLHDATAVLIRFIIYRLPRVSVYETKWLLGALKMLCEGRECPTSASTSMFDYNAVANVLKSCKHPESTTKSIMPSSSSSGSGASNDKESPKSEIKRSRSDLSSVILQQLIAPLEPGKMTWVPLSEEVTDCTEQVLAANVEYFQEQNGVDTLLDVCVSLPILNRYRSKYMETIYGGKSLYLPLTQVEATAVKSSMNHMLTDLTILSQAQALIEMQPLTPSRIERLSMCGIAALYNAVLTSIATSVLGMSQASSSQKQTASTSQGSGGGGSSGGQSNKDHDDFEDQACCIVNKALEIYSNIGHMFKTSARIHVYQNHLCYGSWLLISGIQGAMGASGSGGSSSEAASKSAAKATKSGSEAGTAPTTPIARVNLFKVQQGFGELNAAIANHSIKLLSELIEDLKVEAACGESLESTELPEPAQFDILQNYSSLERIVRVLNTATLHQLFTFLATVAYRKACTLKRASAKDRTECEPISYSDSTTYFNDSLSCSDNSEEDDSESYLGHWFKETLSPETHDDNANTSTQERGEQKSALVPKLDEPHDDSDYEDLNIEHAQLLLFLFHSLNLMQKKSILLLTAGGVIRCAEVCRGISEDRPVKNSQIMLLSRLLLFLEYLMKHLYNAPPELLDQVRWNLFSVSSMPDTQKITDLLNSRTKLNSYCRQDIEENFRKSAGEYGSSIRPTFYSLVMGDPETSYWAQEFKLDGLAWNFILCTPDKLKYPLLVDALTDILSITDMSMYSKEKDKEASMHNLCAIQYCFTIAWKLNLGLPPSTSHVESLKAEQSPNLHSLIWSIRLPLASSHYLVVSSLIKQGMYTQYAETLWTHVGDIGADIKYSLKQTILGVEAFNSQMNGNGTPRLSDLILFDSLVAHMQAVAWANKEGLKWPRKESEDAAGEQSAGTSLTSSSNEPELYSSNESIDDQKLKQDDEGKMPSDLQKYNQLVNELLVKLMNSYQLLSGIVRGQMLKQLSSSISEKALNLIVPIVSDKPAIMLELHAAFLKLLPNEDKQLISNEWPKCLMVNDFAFNGKQHPVEPYILNVIDAHIIELTRGSNYSTLHTLKHCLKSILQLFELLLPHRSGNTEVETQLKQLLISSMLDMRTDYLQGHSEHCLREILSGLTQEAQKLLLYEHMVGYCYRMLKEFAADLRQPHAGGAPLDQDRAMFNESMLFAVLKTMFKMLEKPVAVQAMRQFFKDQRSGSLTTLLLSFTGTSLPVSYARKMLQFVNRLFPAILQADSQFQHEDLVDASRTGHS</sequence>
<evidence type="ECO:0000256" key="1">
    <source>
        <dbReference type="SAM" id="MobiDB-lite"/>
    </source>
</evidence>
<dbReference type="GO" id="GO:0042066">
    <property type="term" value="P:perineurial glial growth"/>
    <property type="evidence" value="ECO:0007669"/>
    <property type="project" value="EnsemblMetazoa"/>
</dbReference>
<proteinExistence type="predicted"/>
<feature type="region of interest" description="Disordered" evidence="1">
    <location>
        <begin position="413"/>
        <end position="439"/>
    </location>
</feature>
<accession>B4Q692</accession>
<evidence type="ECO:0000313" key="3">
    <source>
        <dbReference type="EMBL" id="EDX04168.1"/>
    </source>
</evidence>
<feature type="domain" description="E3 ubiquitin-protein ligase UBR4 N-terminal" evidence="2">
    <location>
        <begin position="51"/>
        <end position="592"/>
    </location>
</feature>
<gene>
    <name evidence="3" type="primary">Dsim\GD22444</name>
    <name evidence="3" type="ORF">Dsim_GD22444</name>
</gene>
<feature type="compositionally biased region" description="Basic and acidic residues" evidence="1">
    <location>
        <begin position="996"/>
        <end position="1007"/>
    </location>
</feature>
<dbReference type="GO" id="GO:0007291">
    <property type="term" value="P:sperm individualization"/>
    <property type="evidence" value="ECO:0007669"/>
    <property type="project" value="EnsemblMetazoa"/>
</dbReference>
<evidence type="ECO:0000313" key="4">
    <source>
        <dbReference type="Proteomes" id="UP000000304"/>
    </source>
</evidence>
<dbReference type="InterPro" id="IPR045189">
    <property type="entry name" value="UBR4-like"/>
</dbReference>
<dbReference type="PANTHER" id="PTHR21725">
    <property type="entry name" value="E3 UBIQUITIN-PROTEIN LIGASE UBR4"/>
    <property type="match status" value="1"/>
</dbReference>
<dbReference type="Proteomes" id="UP000000304">
    <property type="component" value="Chromosome 2L"/>
</dbReference>
<feature type="compositionally biased region" description="Basic and acidic residues" evidence="1">
    <location>
        <begin position="163"/>
        <end position="177"/>
    </location>
</feature>
<protein>
    <submittedName>
        <fullName evidence="3">GD22444</fullName>
    </submittedName>
</protein>
<keyword evidence="4" id="KW-1185">Reference proteome</keyword>
<dbReference type="STRING" id="7240.B4Q692"/>
<name>B4Q692_DROSI</name>
<feature type="region of interest" description="Disordered" evidence="1">
    <location>
        <begin position="331"/>
        <end position="355"/>
    </location>
</feature>
<dbReference type="OrthoDB" id="30336at2759"/>
<feature type="region of interest" description="Disordered" evidence="1">
    <location>
        <begin position="962"/>
        <end position="1007"/>
    </location>
</feature>
<organism evidence="3 4">
    <name type="scientific">Drosophila simulans</name>
    <name type="common">Fruit fly</name>
    <dbReference type="NCBI Taxonomy" id="7240"/>
    <lineage>
        <taxon>Eukaryota</taxon>
        <taxon>Metazoa</taxon>
        <taxon>Ecdysozoa</taxon>
        <taxon>Arthropoda</taxon>
        <taxon>Hexapoda</taxon>
        <taxon>Insecta</taxon>
        <taxon>Pterygota</taxon>
        <taxon>Neoptera</taxon>
        <taxon>Endopterygota</taxon>
        <taxon>Diptera</taxon>
        <taxon>Brachycera</taxon>
        <taxon>Muscomorpha</taxon>
        <taxon>Ephydroidea</taxon>
        <taxon>Drosophilidae</taxon>
        <taxon>Drosophila</taxon>
        <taxon>Sophophora</taxon>
    </lineage>
</organism>
<feature type="domain" description="E3 ubiquitin-protein ligase UBR4 N-terminal" evidence="2">
    <location>
        <begin position="1088"/>
        <end position="1305"/>
    </location>
</feature>
<dbReference type="Pfam" id="PF19423">
    <property type="entry name" value="E3_UBR4_N"/>
    <property type="match status" value="3"/>
</dbReference>
<feature type="compositionally biased region" description="Low complexity" evidence="1">
    <location>
        <begin position="146"/>
        <end position="162"/>
    </location>
</feature>